<dbReference type="EMBL" id="BAMD01000111">
    <property type="protein sequence ID" value="GAF05715.1"/>
    <property type="molecule type" value="Genomic_DNA"/>
</dbReference>
<evidence type="ECO:0000256" key="1">
    <source>
        <dbReference type="SAM" id="Phobius"/>
    </source>
</evidence>
<dbReference type="SMART" id="SM00028">
    <property type="entry name" value="TPR"/>
    <property type="match status" value="4"/>
</dbReference>
<dbReference type="Gene3D" id="1.25.40.10">
    <property type="entry name" value="Tetratricopeptide repeat domain"/>
    <property type="match status" value="2"/>
</dbReference>
<keyword evidence="1" id="KW-1133">Transmembrane helix</keyword>
<keyword evidence="3" id="KW-1185">Reference proteome</keyword>
<keyword evidence="1" id="KW-0812">Transmembrane</keyword>
<dbReference type="AlphaFoldDB" id="W7Y4A5"/>
<protein>
    <submittedName>
        <fullName evidence="2">ATP-dependent transcriptional regulator</fullName>
    </submittedName>
</protein>
<gene>
    <name evidence="2" type="ORF">JCM21142_104464</name>
</gene>
<evidence type="ECO:0000313" key="3">
    <source>
        <dbReference type="Proteomes" id="UP000019402"/>
    </source>
</evidence>
<dbReference type="InterPro" id="IPR016032">
    <property type="entry name" value="Sig_transdc_resp-reg_C-effctor"/>
</dbReference>
<name>W7Y4A5_9BACT</name>
<evidence type="ECO:0000313" key="2">
    <source>
        <dbReference type="EMBL" id="GAF05715.1"/>
    </source>
</evidence>
<dbReference type="SUPFAM" id="SSF48452">
    <property type="entry name" value="TPR-like"/>
    <property type="match status" value="2"/>
</dbReference>
<reference evidence="2 3" key="1">
    <citation type="journal article" date="2014" name="Genome Announc.">
        <title>Draft Genome Sequence of Cytophaga fermentans JCM 21142T, a Facultative Anaerobe Isolated from Marine Mud.</title>
        <authorList>
            <person name="Starns D."/>
            <person name="Oshima K."/>
            <person name="Suda W."/>
            <person name="Iino T."/>
            <person name="Yuki M."/>
            <person name="Inoue J."/>
            <person name="Kitamura K."/>
            <person name="Iida T."/>
            <person name="Darby A."/>
            <person name="Hattori M."/>
            <person name="Ohkuma M."/>
        </authorList>
    </citation>
    <scope>NUCLEOTIDE SEQUENCE [LARGE SCALE GENOMIC DNA]</scope>
    <source>
        <strain evidence="2 3">JCM 21142</strain>
    </source>
</reference>
<dbReference type="InterPro" id="IPR011990">
    <property type="entry name" value="TPR-like_helical_dom_sf"/>
</dbReference>
<dbReference type="GO" id="GO:0006355">
    <property type="term" value="P:regulation of DNA-templated transcription"/>
    <property type="evidence" value="ECO:0007669"/>
    <property type="project" value="InterPro"/>
</dbReference>
<accession>W7Y4A5</accession>
<dbReference type="InterPro" id="IPR019734">
    <property type="entry name" value="TPR_rpt"/>
</dbReference>
<dbReference type="STRING" id="869213.GCA_000517085_01081"/>
<organism evidence="2 3">
    <name type="scientific">Saccharicrinis fermentans DSM 9555 = JCM 21142</name>
    <dbReference type="NCBI Taxonomy" id="869213"/>
    <lineage>
        <taxon>Bacteria</taxon>
        <taxon>Pseudomonadati</taxon>
        <taxon>Bacteroidota</taxon>
        <taxon>Bacteroidia</taxon>
        <taxon>Marinilabiliales</taxon>
        <taxon>Marinilabiliaceae</taxon>
        <taxon>Saccharicrinis</taxon>
    </lineage>
</organism>
<keyword evidence="1" id="KW-0472">Membrane</keyword>
<proteinExistence type="predicted"/>
<sequence length="532" mass="62252">MFYTKSLLCFKIIWLLCFSYFLDSYTQDIPDSLYALKRFNWERYKMAQEDTQQAYAYFKKGASHFLSKGDTINHLNCIAHLSDIKHRRGKFNEAFDILWEALPMADSIENKLPLLEIHQMLGILYQVYGKNSIALQHTLQGLEIAKEYTQKDTSINARLTSCYLDVAIQLAAMKKYDSAILYLDSCYYSDRTNKRLYFADGVYGQVYLELHDLKKAQRYLNGVLPFLEERGNGFQTSVNYFMGKLKSELHQTDSAILYYNKSLKAIDSLQNNLKLKPEVLEQLAQEYAKKHDNRMAFNYMKQAKELSDSLFNMQSQQNKALFEIKNKYKEDLILKEQEISSKNQLLKVSNKAKFRLSMLLVVMVILAIVALFTVRLNAKMKRIAYAKKVNEEKSEAILDIKNKELTANALQIIEKEQAVKELLETVMVKSPDTYKKLQRKYKQSNKKIWDDFHLRFTQTNDKFYQRLLEQYPDLTPTDLKHCALVKLNFDSKEMSHLLGISVNSVHMARSRIRKKMGLKREDSLSNHLRLKI</sequence>
<dbReference type="RefSeq" id="WP_027470989.1">
    <property type="nucleotide sequence ID" value="NZ_BAMD01000111.1"/>
</dbReference>
<dbReference type="OrthoDB" id="1523128at2"/>
<dbReference type="GO" id="GO:0003677">
    <property type="term" value="F:DNA binding"/>
    <property type="evidence" value="ECO:0007669"/>
    <property type="project" value="InterPro"/>
</dbReference>
<dbReference type="SUPFAM" id="SSF46894">
    <property type="entry name" value="C-terminal effector domain of the bipartite response regulators"/>
    <property type="match status" value="1"/>
</dbReference>
<dbReference type="eggNOG" id="COG2771">
    <property type="taxonomic scope" value="Bacteria"/>
</dbReference>
<feature type="transmembrane region" description="Helical" evidence="1">
    <location>
        <begin position="356"/>
        <end position="378"/>
    </location>
</feature>
<dbReference type="Proteomes" id="UP000019402">
    <property type="component" value="Unassembled WGS sequence"/>
</dbReference>
<comment type="caution">
    <text evidence="2">The sequence shown here is derived from an EMBL/GenBank/DDBJ whole genome shotgun (WGS) entry which is preliminary data.</text>
</comment>